<dbReference type="Proteomes" id="UP000681341">
    <property type="component" value="Unassembled WGS sequence"/>
</dbReference>
<comment type="caution">
    <text evidence="2">The sequence shown here is derived from an EMBL/GenBank/DDBJ whole genome shotgun (WGS) entry which is preliminary data.</text>
</comment>
<dbReference type="EMBL" id="JAGFNP010000001">
    <property type="protein sequence ID" value="MBO3731561.1"/>
    <property type="molecule type" value="Genomic_DNA"/>
</dbReference>
<protein>
    <submittedName>
        <fullName evidence="2">Uncharacterized protein</fullName>
    </submittedName>
</protein>
<keyword evidence="1" id="KW-0472">Membrane</keyword>
<gene>
    <name evidence="2" type="ORF">J5V16_01935</name>
</gene>
<evidence type="ECO:0000313" key="3">
    <source>
        <dbReference type="Proteomes" id="UP000681341"/>
    </source>
</evidence>
<accession>A0ABS3TZB4</accession>
<name>A0ABS3TZB4_9ACTN</name>
<feature type="transmembrane region" description="Helical" evidence="1">
    <location>
        <begin position="27"/>
        <end position="50"/>
    </location>
</feature>
<keyword evidence="1" id="KW-1133">Transmembrane helix</keyword>
<evidence type="ECO:0000313" key="2">
    <source>
        <dbReference type="EMBL" id="MBO3731561.1"/>
    </source>
</evidence>
<proteinExistence type="predicted"/>
<sequence length="144" mass="15726">MSNPFEQRRRPFGDGSRRRNRFAIPDSPGVAVVTAVLTLALAVIVFLTALPGEEQVLFYEGQQVRPSAICETTGPDGEVVMTACVEVAEAETRSTGWSLVRVLIAALLAAGAIVVLAGVPKQLRERRREETARMERLTDEDFKG</sequence>
<feature type="transmembrane region" description="Helical" evidence="1">
    <location>
        <begin position="99"/>
        <end position="119"/>
    </location>
</feature>
<dbReference type="RefSeq" id="WP_208494256.1">
    <property type="nucleotide sequence ID" value="NZ_JAGFNP010000001.1"/>
</dbReference>
<evidence type="ECO:0000256" key="1">
    <source>
        <dbReference type="SAM" id="Phobius"/>
    </source>
</evidence>
<reference evidence="2 3" key="1">
    <citation type="submission" date="2021-03" db="EMBL/GenBank/DDBJ databases">
        <title>Glycomyces sp. nov., a novel actinomycete isolated from soil.</title>
        <authorList>
            <person name="Yang X."/>
            <person name="Xu X."/>
        </authorList>
    </citation>
    <scope>NUCLEOTIDE SEQUENCE [LARGE SCALE GENOMIC DNA]</scope>
    <source>
        <strain evidence="2 3">NEAU-S30</strain>
    </source>
</reference>
<keyword evidence="1" id="KW-0812">Transmembrane</keyword>
<organism evidence="2 3">
    <name type="scientific">Glycomyces niveus</name>
    <dbReference type="NCBI Taxonomy" id="2820287"/>
    <lineage>
        <taxon>Bacteria</taxon>
        <taxon>Bacillati</taxon>
        <taxon>Actinomycetota</taxon>
        <taxon>Actinomycetes</taxon>
        <taxon>Glycomycetales</taxon>
        <taxon>Glycomycetaceae</taxon>
        <taxon>Glycomyces</taxon>
    </lineage>
</organism>
<keyword evidence="3" id="KW-1185">Reference proteome</keyword>